<evidence type="ECO:0000256" key="10">
    <source>
        <dbReference type="SAM" id="MobiDB-lite"/>
    </source>
</evidence>
<reference evidence="12" key="1">
    <citation type="submission" date="2025-08" db="UniProtKB">
        <authorList>
            <consortium name="Ensembl"/>
        </authorList>
    </citation>
    <scope>IDENTIFICATION</scope>
</reference>
<comment type="subcellular location">
    <subcellularLocation>
        <location evidence="1">Golgi apparatus membrane</location>
        <topology evidence="1">Single-pass type II membrane protein</topology>
    </subcellularLocation>
</comment>
<dbReference type="PANTHER" id="PTHR14647:SF84">
    <property type="entry name" value="GALACTOSE-3-O-SULFOTRANSFERASE 2-LIKE"/>
    <property type="match status" value="1"/>
</dbReference>
<dbReference type="Pfam" id="PF06990">
    <property type="entry name" value="Gal-3-0_sulfotr"/>
    <property type="match status" value="1"/>
</dbReference>
<dbReference type="SUPFAM" id="SSF52540">
    <property type="entry name" value="P-loop containing nucleoside triphosphate hydrolases"/>
    <property type="match status" value="1"/>
</dbReference>
<proteinExistence type="inferred from homology"/>
<evidence type="ECO:0000313" key="13">
    <source>
        <dbReference type="Proteomes" id="UP000694557"/>
    </source>
</evidence>
<feature type="region of interest" description="Disordered" evidence="10">
    <location>
        <begin position="1"/>
        <end position="20"/>
    </location>
</feature>
<protein>
    <recommendedName>
        <fullName evidence="14">Galactose-3-O-sulfotransferase 2-like</fullName>
    </recommendedName>
</protein>
<evidence type="ECO:0008006" key="14">
    <source>
        <dbReference type="Google" id="ProtNLM"/>
    </source>
</evidence>
<feature type="compositionally biased region" description="Polar residues" evidence="10">
    <location>
        <begin position="1"/>
        <end position="13"/>
    </location>
</feature>
<dbReference type="AlphaFoldDB" id="A0A8C7GAQ9"/>
<evidence type="ECO:0000256" key="3">
    <source>
        <dbReference type="ARBA" id="ARBA00022679"/>
    </source>
</evidence>
<comment type="similarity">
    <text evidence="2">Belongs to the galactose-3-O-sulfotransferase family.</text>
</comment>
<evidence type="ECO:0000256" key="7">
    <source>
        <dbReference type="ARBA" id="ARBA00023034"/>
    </source>
</evidence>
<dbReference type="InterPro" id="IPR009729">
    <property type="entry name" value="Gal-3-0_sulfotransfrase"/>
</dbReference>
<accession>A0A8C7GAQ9</accession>
<reference evidence="12" key="2">
    <citation type="submission" date="2025-09" db="UniProtKB">
        <authorList>
            <consortium name="Ensembl"/>
        </authorList>
    </citation>
    <scope>IDENTIFICATION</scope>
</reference>
<sequence>MSVLTTVPSQPNDNQKEGRRFQRKVFRVGHRKEMTLRWLSTQLWRHRVMGLLMAFCVTLLLMLLATQSLQHPSHYGGHKGHNVEEKGALSDNAPPNTPVPSHTAPNRRKEVQTPNLQHQRDPNGYTFMRTRRSPPPVAFLKTHKTGSSTVQNLMFRLGEKENLTFAFPYYAYQFSYPDRFRADFVDELPPGSSQFDMLCSHMRLDLGQLKQVMPKNTIYITLLRDPLHTFESVFSYYTSTVPAFTLAKKAADTANRKSALSVFLEAPESYWDPTEPGNGLARNPMSFDLGLSSQEWNASWPMELTQLEEAFQLVMIAEHFDESLVLLGALLQLEPEELAYVHLNVRAPSDITPIEDDTKARLWAWNSLDVLLYNLFLQVFWEKAEQYGLGRLKREVNLLRASTQRLRQKCVARGGVPPGELEDLVRPWQTDTVTILGYKVRGNLTLQEEGLCVRLVLPELQYHSHLYFQQYGHDMRSIPTD</sequence>
<dbReference type="GO" id="GO:0000139">
    <property type="term" value="C:Golgi membrane"/>
    <property type="evidence" value="ECO:0007669"/>
    <property type="project" value="UniProtKB-SubCell"/>
</dbReference>
<keyword evidence="9" id="KW-0325">Glycoprotein</keyword>
<dbReference type="GO" id="GO:0001733">
    <property type="term" value="F:galactosylceramide sulfotransferase activity"/>
    <property type="evidence" value="ECO:0007669"/>
    <property type="project" value="InterPro"/>
</dbReference>
<keyword evidence="5" id="KW-0735">Signal-anchor</keyword>
<evidence type="ECO:0000256" key="9">
    <source>
        <dbReference type="ARBA" id="ARBA00023180"/>
    </source>
</evidence>
<dbReference type="Proteomes" id="UP000694557">
    <property type="component" value="Unassembled WGS sequence"/>
</dbReference>
<evidence type="ECO:0000313" key="12">
    <source>
        <dbReference type="Ensembl" id="ENSOKIP00005040381.1"/>
    </source>
</evidence>
<evidence type="ECO:0000256" key="5">
    <source>
        <dbReference type="ARBA" id="ARBA00022968"/>
    </source>
</evidence>
<name>A0A8C7GAQ9_ONCKI</name>
<dbReference type="PANTHER" id="PTHR14647">
    <property type="entry name" value="GALACTOSE-3-O-SULFOTRANSFERASE"/>
    <property type="match status" value="1"/>
</dbReference>
<keyword evidence="8 11" id="KW-0472">Membrane</keyword>
<keyword evidence="7" id="KW-0333">Golgi apparatus</keyword>
<feature type="region of interest" description="Disordered" evidence="10">
    <location>
        <begin position="74"/>
        <end position="128"/>
    </location>
</feature>
<evidence type="ECO:0000256" key="1">
    <source>
        <dbReference type="ARBA" id="ARBA00004323"/>
    </source>
</evidence>
<keyword evidence="6 11" id="KW-1133">Transmembrane helix</keyword>
<dbReference type="InterPro" id="IPR027417">
    <property type="entry name" value="P-loop_NTPase"/>
</dbReference>
<evidence type="ECO:0000256" key="4">
    <source>
        <dbReference type="ARBA" id="ARBA00022692"/>
    </source>
</evidence>
<dbReference type="Ensembl" id="ENSOKIT00005042601.1">
    <property type="protein sequence ID" value="ENSOKIP00005040381.1"/>
    <property type="gene ID" value="ENSOKIG00005017153.1"/>
</dbReference>
<evidence type="ECO:0000256" key="8">
    <source>
        <dbReference type="ARBA" id="ARBA00023136"/>
    </source>
</evidence>
<keyword evidence="13" id="KW-1185">Reference proteome</keyword>
<feature type="transmembrane region" description="Helical" evidence="11">
    <location>
        <begin position="48"/>
        <end position="65"/>
    </location>
</feature>
<organism evidence="12 13">
    <name type="scientific">Oncorhynchus kisutch</name>
    <name type="common">Coho salmon</name>
    <name type="synonym">Salmo kisutch</name>
    <dbReference type="NCBI Taxonomy" id="8019"/>
    <lineage>
        <taxon>Eukaryota</taxon>
        <taxon>Metazoa</taxon>
        <taxon>Chordata</taxon>
        <taxon>Craniata</taxon>
        <taxon>Vertebrata</taxon>
        <taxon>Euteleostomi</taxon>
        <taxon>Actinopterygii</taxon>
        <taxon>Neopterygii</taxon>
        <taxon>Teleostei</taxon>
        <taxon>Protacanthopterygii</taxon>
        <taxon>Salmoniformes</taxon>
        <taxon>Salmonidae</taxon>
        <taxon>Salmoninae</taxon>
        <taxon>Oncorhynchus</taxon>
    </lineage>
</organism>
<evidence type="ECO:0000256" key="6">
    <source>
        <dbReference type="ARBA" id="ARBA00022989"/>
    </source>
</evidence>
<gene>
    <name evidence="12" type="primary">LOC116374473</name>
</gene>
<evidence type="ECO:0000256" key="2">
    <source>
        <dbReference type="ARBA" id="ARBA00008124"/>
    </source>
</evidence>
<keyword evidence="3" id="KW-0808">Transferase</keyword>
<dbReference type="GeneTree" id="ENSGT00950000182923"/>
<evidence type="ECO:0000256" key="11">
    <source>
        <dbReference type="SAM" id="Phobius"/>
    </source>
</evidence>
<keyword evidence="4 11" id="KW-0812">Transmembrane</keyword>
<dbReference type="Gene3D" id="3.40.50.300">
    <property type="entry name" value="P-loop containing nucleotide triphosphate hydrolases"/>
    <property type="match status" value="1"/>
</dbReference>
<dbReference type="GO" id="GO:0009247">
    <property type="term" value="P:glycolipid biosynthetic process"/>
    <property type="evidence" value="ECO:0007669"/>
    <property type="project" value="InterPro"/>
</dbReference>